<dbReference type="Proteomes" id="UP000837801">
    <property type="component" value="Unassembled WGS sequence"/>
</dbReference>
<protein>
    <recommendedName>
        <fullName evidence="1">Inositol polyphosphate-related phosphatase domain-containing protein</fullName>
    </recommendedName>
</protein>
<name>A0A9P0VWQ8_9ASCO</name>
<dbReference type="GO" id="GO:0046856">
    <property type="term" value="P:phosphatidylinositol dephosphorylation"/>
    <property type="evidence" value="ECO:0007669"/>
    <property type="project" value="InterPro"/>
</dbReference>
<keyword evidence="3" id="KW-1185">Reference proteome</keyword>
<dbReference type="GO" id="GO:0004439">
    <property type="term" value="F:phosphatidylinositol-4,5-bisphosphate 5-phosphatase activity"/>
    <property type="evidence" value="ECO:0007669"/>
    <property type="project" value="TreeGrafter"/>
</dbReference>
<dbReference type="Gene3D" id="3.60.10.10">
    <property type="entry name" value="Endonuclease/exonuclease/phosphatase"/>
    <property type="match status" value="1"/>
</dbReference>
<dbReference type="AlphaFoldDB" id="A0A9P0VWQ8"/>
<dbReference type="PANTHER" id="PTHR11200:SF275">
    <property type="entry name" value="LD06095P"/>
    <property type="match status" value="1"/>
</dbReference>
<dbReference type="InterPro" id="IPR046985">
    <property type="entry name" value="IP5"/>
</dbReference>
<accession>A0A9P0VWQ8</accession>
<dbReference type="InterPro" id="IPR036691">
    <property type="entry name" value="Endo/exonu/phosph_ase_sf"/>
</dbReference>
<dbReference type="InterPro" id="IPR000300">
    <property type="entry name" value="IPPc"/>
</dbReference>
<evidence type="ECO:0000313" key="2">
    <source>
        <dbReference type="EMBL" id="CAH2351232.1"/>
    </source>
</evidence>
<gene>
    <name evidence="2" type="ORF">CLIB1423_03S01640</name>
</gene>
<dbReference type="PANTHER" id="PTHR11200">
    <property type="entry name" value="INOSITOL 5-PHOSPHATASE"/>
    <property type="match status" value="1"/>
</dbReference>
<sequence>MSVPNPKGEVPLYLFTYNCNKKPISMDRFVPKLTQSFPEELASLYVFGVEEMCSIIDGSFEDSSSRVLISLGDVFLEALSEKYGNNDIAFHVVGMEHVGAIGIIMISPYPSQFFRVRSARAGTGYMYSSMKGAVGLRVTYSPRGRQHQQVSVGSSSLGQNQQTEFTFVNAHLAAFEGEYYFQKRNAEVLELMRSLNFNDGYGFLKPNAHSFFMGDLNYRTTKKLVDNSESLLELVSLQDQTESGWSKRSEEAMERLVLKYDELTKARADGLVFTGFSEHCIGFAPTYKYLLNTAIYNTKRSPSWCDRILYQSTYSLETETFPLSRKDRNILETEEYEQAEQRKKSLPLVESYNSIQTVLSDHQPVYLNITVPMKAPESILSSTGYLQILPSSRPNTHLRHSNEDDPTEELLAITDEVVSGPTQIYMCPTKLDNFIQMYVRVSADYIIGNGLWLTTTPSGRLSILALILISWGLWWVV</sequence>
<proteinExistence type="predicted"/>
<evidence type="ECO:0000259" key="1">
    <source>
        <dbReference type="SMART" id="SM00128"/>
    </source>
</evidence>
<dbReference type="Pfam" id="PF22669">
    <property type="entry name" value="Exo_endo_phos2"/>
    <property type="match status" value="1"/>
</dbReference>
<comment type="caution">
    <text evidence="2">The sequence shown here is derived from an EMBL/GenBank/DDBJ whole genome shotgun (WGS) entry which is preliminary data.</text>
</comment>
<evidence type="ECO:0000313" key="3">
    <source>
        <dbReference type="Proteomes" id="UP000837801"/>
    </source>
</evidence>
<dbReference type="OrthoDB" id="62798at2759"/>
<organism evidence="2 3">
    <name type="scientific">[Candida] railenensis</name>
    <dbReference type="NCBI Taxonomy" id="45579"/>
    <lineage>
        <taxon>Eukaryota</taxon>
        <taxon>Fungi</taxon>
        <taxon>Dikarya</taxon>
        <taxon>Ascomycota</taxon>
        <taxon>Saccharomycotina</taxon>
        <taxon>Pichiomycetes</taxon>
        <taxon>Debaryomycetaceae</taxon>
        <taxon>Kurtzmaniella</taxon>
    </lineage>
</organism>
<dbReference type="EMBL" id="CAKXYY010000003">
    <property type="protein sequence ID" value="CAH2351232.1"/>
    <property type="molecule type" value="Genomic_DNA"/>
</dbReference>
<feature type="domain" description="Inositol polyphosphate-related phosphatase" evidence="1">
    <location>
        <begin position="8"/>
        <end position="377"/>
    </location>
</feature>
<dbReference type="SUPFAM" id="SSF56219">
    <property type="entry name" value="DNase I-like"/>
    <property type="match status" value="1"/>
</dbReference>
<dbReference type="SMART" id="SM00128">
    <property type="entry name" value="IPPc"/>
    <property type="match status" value="1"/>
</dbReference>
<reference evidence="2" key="1">
    <citation type="submission" date="2022-03" db="EMBL/GenBank/DDBJ databases">
        <authorList>
            <person name="Legras J.-L."/>
            <person name="Devillers H."/>
            <person name="Grondin C."/>
        </authorList>
    </citation>
    <scope>NUCLEOTIDE SEQUENCE</scope>
    <source>
        <strain evidence="2">CLIB 1423</strain>
    </source>
</reference>